<dbReference type="Proteomes" id="UP000195402">
    <property type="component" value="Unassembled WGS sequence"/>
</dbReference>
<sequence length="649" mass="71537">MASEQQLQAIKSAKVLMVGAGGIGCELLKTLVLSGFQDIHIIDMDTIEVSNLNRQFLFRKSHVGQSKAKVARDAVLRFRPHINITPYHANVKDPEFNVDFFKEFNVVLNGLDNLDARRHVNRLCLAADVPLVESGTTGFLGQQVTVHVKGKTECYECQPKPTPKSYPVCTITSTPSKFVHCIVWAKDLLFAKLFGDKNQDNDLNVRSNDAASSSEHAEDVFERREGEDPEQYGRRIYDHVFGYNIEVALGNEETWKNRNKPKPIYSKDVLPNGLIQTNGNSKDCAIDGPSSMSAMASLSLKNPQDIWNLVENTKIFLEALKLFLGKREKDIGNLIFDKDDQLAVEFVTAAANIRAASFGIPLHSLFEAKGIAGNIVHAVATTNAIIAGLIVIEAIKVLQSDTNNYRMTYCLEHPSRKMLLMPVEPFEPNKSCYVCSETPLSLEVNTNCSKLRDFVEKIVKNKLGMNLPLIMHGSALLYEVGDDLEEDMVANYAANLEKVLAELPSPVTSGTMITVEDLQQEFTCSINIKHREEFDEEKEPDGMVLLGWTQAPPREKDNVAVGNGASTSSASQAAVVEAEEDDDIEIIPTGVGIVSAAGTKRKLSDTSKPTSSVADGYNGDKKREVGNDEDVVVMLSDGNSDISKKKRLQ</sequence>
<dbReference type="Pfam" id="PF14732">
    <property type="entry name" value="UAE_UbL"/>
    <property type="match status" value="1"/>
</dbReference>
<dbReference type="GO" id="GO:0016740">
    <property type="term" value="F:transferase activity"/>
    <property type="evidence" value="ECO:0007669"/>
    <property type="project" value="UniProtKB-KW"/>
</dbReference>
<feature type="domain" description="Ubiquitin/SUMO-activating enzyme ubiquitin-like" evidence="18">
    <location>
        <begin position="442"/>
        <end position="534"/>
    </location>
</feature>
<evidence type="ECO:0000256" key="11">
    <source>
        <dbReference type="PIRNR" id="PIRNR039133"/>
    </source>
</evidence>
<evidence type="ECO:0000256" key="1">
    <source>
        <dbReference type="ARBA" id="ARBA00004123"/>
    </source>
</evidence>
<comment type="pathway">
    <text evidence="2 11">Protein modification; protein sumoylation.</text>
</comment>
<dbReference type="Gene3D" id="1.10.10.520">
    <property type="entry name" value="Ubiquitin activating enzymes (Uba3). Chain: B, domain 2"/>
    <property type="match status" value="1"/>
</dbReference>
<dbReference type="FunFam" id="3.40.50.720:FF:000864">
    <property type="entry name" value="SUMO-activating enzyme subunit"/>
    <property type="match status" value="1"/>
</dbReference>
<reference evidence="19 20" key="1">
    <citation type="journal article" date="2017" name="Mol. Plant">
        <title>The Genome of Medicinal Plant Macleaya cordata Provides New Insights into Benzylisoquinoline Alkaloids Metabolism.</title>
        <authorList>
            <person name="Liu X."/>
            <person name="Liu Y."/>
            <person name="Huang P."/>
            <person name="Ma Y."/>
            <person name="Qing Z."/>
            <person name="Tang Q."/>
            <person name="Cao H."/>
            <person name="Cheng P."/>
            <person name="Zheng Y."/>
            <person name="Yuan Z."/>
            <person name="Zhou Y."/>
            <person name="Liu J."/>
            <person name="Tang Z."/>
            <person name="Zhuo Y."/>
            <person name="Zhang Y."/>
            <person name="Yu L."/>
            <person name="Huang J."/>
            <person name="Yang P."/>
            <person name="Peng Q."/>
            <person name="Zhang J."/>
            <person name="Jiang W."/>
            <person name="Zhang Z."/>
            <person name="Lin K."/>
            <person name="Ro D.K."/>
            <person name="Chen X."/>
            <person name="Xiong X."/>
            <person name="Shang Y."/>
            <person name="Huang S."/>
            <person name="Zeng J."/>
        </authorList>
    </citation>
    <scope>NUCLEOTIDE SEQUENCE [LARGE SCALE GENOMIC DNA]</scope>
    <source>
        <strain evidence="20">cv. BLH2017</strain>
        <tissue evidence="19">Root</tissue>
    </source>
</reference>
<evidence type="ECO:0000256" key="3">
    <source>
        <dbReference type="ARBA" id="ARBA00005673"/>
    </source>
</evidence>
<feature type="binding site" evidence="14">
    <location>
        <position position="432"/>
    </location>
    <ligand>
        <name>Zn(2+)</name>
        <dbReference type="ChEBI" id="CHEBI:29105"/>
    </ligand>
</feature>
<dbReference type="AlphaFoldDB" id="A0A200Q749"/>
<feature type="domain" description="Ubiquitin-activating enzyme SCCH" evidence="17">
    <location>
        <begin position="328"/>
        <end position="369"/>
    </location>
</feature>
<dbReference type="FunFam" id="1.10.10.520:FF:000004">
    <property type="entry name" value="SUMO-activating enzyme subunit"/>
    <property type="match status" value="1"/>
</dbReference>
<keyword evidence="10" id="KW-0539">Nucleus</keyword>
<evidence type="ECO:0000256" key="9">
    <source>
        <dbReference type="ARBA" id="ARBA00022840"/>
    </source>
</evidence>
<keyword evidence="6 11" id="KW-0547">Nucleotide-binding</keyword>
<evidence type="ECO:0000256" key="8">
    <source>
        <dbReference type="ARBA" id="ARBA00022833"/>
    </source>
</evidence>
<dbReference type="UniPathway" id="UPA00886"/>
<dbReference type="GO" id="GO:0005737">
    <property type="term" value="C:cytoplasm"/>
    <property type="evidence" value="ECO:0007669"/>
    <property type="project" value="TreeGrafter"/>
</dbReference>
<keyword evidence="9 11" id="KW-0067">ATP-binding</keyword>
<evidence type="ECO:0000256" key="6">
    <source>
        <dbReference type="ARBA" id="ARBA00022741"/>
    </source>
</evidence>
<evidence type="ECO:0000256" key="14">
    <source>
        <dbReference type="PIRSR" id="PIRSR039133-3"/>
    </source>
</evidence>
<feature type="domain" description="THIF-type NAD/FAD binding fold" evidence="16">
    <location>
        <begin position="3"/>
        <end position="433"/>
    </location>
</feature>
<dbReference type="CDD" id="cd01489">
    <property type="entry name" value="Uba2_SUMO"/>
    <property type="match status" value="1"/>
</dbReference>
<evidence type="ECO:0000256" key="5">
    <source>
        <dbReference type="ARBA" id="ARBA00022723"/>
    </source>
</evidence>
<feature type="compositionally biased region" description="Basic and acidic residues" evidence="15">
    <location>
        <begin position="215"/>
        <end position="229"/>
    </location>
</feature>
<dbReference type="FunFam" id="3.50.50.80:FF:000002">
    <property type="entry name" value="SUMO-activating enzyme subunit 2"/>
    <property type="match status" value="1"/>
</dbReference>
<feature type="binding site" evidence="14">
    <location>
        <position position="157"/>
    </location>
    <ligand>
        <name>Zn(2+)</name>
        <dbReference type="ChEBI" id="CHEBI:29105"/>
    </ligand>
</feature>
<dbReference type="Gene3D" id="3.50.50.80">
    <property type="entry name" value="Ubiquitin-activating enzyme E1, inactive adenylation domain, subdomain 1"/>
    <property type="match status" value="1"/>
</dbReference>
<evidence type="ECO:0000313" key="20">
    <source>
        <dbReference type="Proteomes" id="UP000195402"/>
    </source>
</evidence>
<dbReference type="GO" id="GO:0005524">
    <property type="term" value="F:ATP binding"/>
    <property type="evidence" value="ECO:0007669"/>
    <property type="project" value="UniProtKB-UniRule"/>
</dbReference>
<dbReference type="InterPro" id="IPR045886">
    <property type="entry name" value="ThiF/MoeB/HesA"/>
</dbReference>
<evidence type="ECO:0000256" key="2">
    <source>
        <dbReference type="ARBA" id="ARBA00004718"/>
    </source>
</evidence>
<gene>
    <name evidence="19" type="ORF">BVC80_857g35</name>
</gene>
<dbReference type="GO" id="GO:0031510">
    <property type="term" value="C:SUMO activating enzyme complex"/>
    <property type="evidence" value="ECO:0007669"/>
    <property type="project" value="UniProtKB-UniRule"/>
</dbReference>
<protein>
    <recommendedName>
        <fullName evidence="11">SUMO-activating enzyme subunit</fullName>
    </recommendedName>
</protein>
<dbReference type="PANTHER" id="PTHR10953:SF5">
    <property type="entry name" value="SUMO-ACTIVATING ENZYME SUBUNIT 2"/>
    <property type="match status" value="1"/>
</dbReference>
<dbReference type="InterPro" id="IPR019572">
    <property type="entry name" value="UBA_E1_SCCH"/>
</dbReference>
<evidence type="ECO:0000259" key="17">
    <source>
        <dbReference type="Pfam" id="PF10585"/>
    </source>
</evidence>
<proteinExistence type="inferred from homology"/>
<feature type="binding site" evidence="14">
    <location>
        <position position="435"/>
    </location>
    <ligand>
        <name>Zn(2+)</name>
        <dbReference type="ChEBI" id="CHEBI:29105"/>
    </ligand>
</feature>
<dbReference type="InterPro" id="IPR030661">
    <property type="entry name" value="Uba2"/>
</dbReference>
<comment type="caution">
    <text evidence="19">The sequence shown here is derived from an EMBL/GenBank/DDBJ whole genome shotgun (WGS) entry which is preliminary data.</text>
</comment>
<comment type="subcellular location">
    <subcellularLocation>
        <location evidence="1">Nucleus</location>
    </subcellularLocation>
</comment>
<keyword evidence="7 11" id="KW-0833">Ubl conjugation pathway</keyword>
<dbReference type="OrthoDB" id="10255449at2759"/>
<dbReference type="GO" id="GO:0016925">
    <property type="term" value="P:protein sumoylation"/>
    <property type="evidence" value="ECO:0007669"/>
    <property type="project" value="UniProtKB-UniRule"/>
</dbReference>
<evidence type="ECO:0000256" key="4">
    <source>
        <dbReference type="ARBA" id="ARBA00022679"/>
    </source>
</evidence>
<name>A0A200Q749_MACCD</name>
<feature type="binding site" evidence="14">
    <location>
        <position position="154"/>
    </location>
    <ligand>
        <name>Zn(2+)</name>
        <dbReference type="ChEBI" id="CHEBI:29105"/>
    </ligand>
</feature>
<dbReference type="PANTHER" id="PTHR10953">
    <property type="entry name" value="UBIQUITIN-ACTIVATING ENZYME E1"/>
    <property type="match status" value="1"/>
</dbReference>
<evidence type="ECO:0000256" key="7">
    <source>
        <dbReference type="ARBA" id="ARBA00022786"/>
    </source>
</evidence>
<dbReference type="OMA" id="TPSEHIH"/>
<accession>A0A200Q749</accession>
<keyword evidence="8 11" id="KW-0862">Zinc</keyword>
<dbReference type="InterPro" id="IPR000594">
    <property type="entry name" value="ThiF_NAD_FAD-bd"/>
</dbReference>
<feature type="binding site" evidence="13">
    <location>
        <position position="67"/>
    </location>
    <ligand>
        <name>ATP</name>
        <dbReference type="ChEBI" id="CHEBI:30616"/>
    </ligand>
</feature>
<feature type="binding site" evidence="13">
    <location>
        <begin position="51"/>
        <end position="54"/>
    </location>
    <ligand>
        <name>ATP</name>
        <dbReference type="ChEBI" id="CHEBI:30616"/>
    </ligand>
</feature>
<feature type="active site" description="Glycyl thioester intermediate" evidence="12">
    <location>
        <position position="169"/>
    </location>
</feature>
<evidence type="ECO:0000256" key="13">
    <source>
        <dbReference type="PIRSR" id="PIRSR039133-2"/>
    </source>
</evidence>
<dbReference type="FunFam" id="3.40.50.720:FF:000618">
    <property type="entry name" value="SUMO-activating enzyme subunit 2"/>
    <property type="match status" value="1"/>
</dbReference>
<feature type="region of interest" description="Disordered" evidence="15">
    <location>
        <begin position="597"/>
        <end position="625"/>
    </location>
</feature>
<comment type="similarity">
    <text evidence="3 11">Belongs to the ubiquitin-activating E1 family.</text>
</comment>
<feature type="compositionally biased region" description="Polar residues" evidence="15">
    <location>
        <begin position="202"/>
        <end position="214"/>
    </location>
</feature>
<keyword evidence="5 11" id="KW-0479">Metal-binding</keyword>
<feature type="binding site" evidence="13">
    <location>
        <begin position="112"/>
        <end position="117"/>
    </location>
    <ligand>
        <name>ATP</name>
        <dbReference type="ChEBI" id="CHEBI:30616"/>
    </ligand>
</feature>
<dbReference type="Pfam" id="PF00899">
    <property type="entry name" value="ThiF"/>
    <property type="match status" value="1"/>
</dbReference>
<evidence type="ECO:0000259" key="16">
    <source>
        <dbReference type="Pfam" id="PF00899"/>
    </source>
</evidence>
<keyword evidence="20" id="KW-1185">Reference proteome</keyword>
<dbReference type="FunFam" id="3.10.290.20:FF:000004">
    <property type="entry name" value="SUMO-activating enzyme subunit"/>
    <property type="match status" value="1"/>
</dbReference>
<evidence type="ECO:0000313" key="19">
    <source>
        <dbReference type="EMBL" id="OVA06197.1"/>
    </source>
</evidence>
<dbReference type="GO" id="GO:0046872">
    <property type="term" value="F:metal ion binding"/>
    <property type="evidence" value="ECO:0007669"/>
    <property type="project" value="UniProtKB-KW"/>
</dbReference>
<keyword evidence="4" id="KW-0808">Transferase</keyword>
<organism evidence="19 20">
    <name type="scientific">Macleaya cordata</name>
    <name type="common">Five-seeded plume-poppy</name>
    <name type="synonym">Bocconia cordata</name>
    <dbReference type="NCBI Taxonomy" id="56857"/>
    <lineage>
        <taxon>Eukaryota</taxon>
        <taxon>Viridiplantae</taxon>
        <taxon>Streptophyta</taxon>
        <taxon>Embryophyta</taxon>
        <taxon>Tracheophyta</taxon>
        <taxon>Spermatophyta</taxon>
        <taxon>Magnoliopsida</taxon>
        <taxon>Ranunculales</taxon>
        <taxon>Papaveraceae</taxon>
        <taxon>Papaveroideae</taxon>
        <taxon>Macleaya</taxon>
    </lineage>
</organism>
<dbReference type="Gene3D" id="3.10.290.20">
    <property type="entry name" value="Ubiquitin-like 2 activating enzyme e1b. Chain: B, domain 3"/>
    <property type="match status" value="1"/>
</dbReference>
<feature type="region of interest" description="Disordered" evidence="15">
    <location>
        <begin position="202"/>
        <end position="229"/>
    </location>
</feature>
<dbReference type="PIRSF" id="PIRSF039133">
    <property type="entry name" value="SUMO_E1B"/>
    <property type="match status" value="1"/>
</dbReference>
<dbReference type="SUPFAM" id="SSF69572">
    <property type="entry name" value="Activating enzymes of the ubiquitin-like proteins"/>
    <property type="match status" value="1"/>
</dbReference>
<dbReference type="InterPro" id="IPR035985">
    <property type="entry name" value="Ubiquitin-activating_enz"/>
</dbReference>
<dbReference type="FunCoup" id="A0A200Q749">
    <property type="interactions" value="3777"/>
</dbReference>
<dbReference type="InterPro" id="IPR042449">
    <property type="entry name" value="Ub-E1_IAD_1"/>
</dbReference>
<feature type="binding site" evidence="13">
    <location>
        <begin position="19"/>
        <end position="24"/>
    </location>
    <ligand>
        <name>ATP</name>
        <dbReference type="ChEBI" id="CHEBI:30616"/>
    </ligand>
</feature>
<dbReference type="GO" id="GO:0019948">
    <property type="term" value="F:SUMO activating enzyme activity"/>
    <property type="evidence" value="ECO:0007669"/>
    <property type="project" value="UniProtKB-UniRule"/>
</dbReference>
<dbReference type="InterPro" id="IPR023318">
    <property type="entry name" value="Ub_act_enz_dom_a_sf"/>
</dbReference>
<dbReference type="EMBL" id="MVGT01002934">
    <property type="protein sequence ID" value="OVA06197.1"/>
    <property type="molecule type" value="Genomic_DNA"/>
</dbReference>
<evidence type="ECO:0000256" key="12">
    <source>
        <dbReference type="PIRSR" id="PIRSR039133-1"/>
    </source>
</evidence>
<feature type="binding site" evidence="13">
    <location>
        <position position="43"/>
    </location>
    <ligand>
        <name>ATP</name>
        <dbReference type="ChEBI" id="CHEBI:30616"/>
    </ligand>
</feature>
<dbReference type="InParanoid" id="A0A200Q749"/>
<evidence type="ECO:0000256" key="10">
    <source>
        <dbReference type="ARBA" id="ARBA00023242"/>
    </source>
</evidence>
<dbReference type="Pfam" id="PF10585">
    <property type="entry name" value="UBA_E1_SCCH"/>
    <property type="match status" value="1"/>
</dbReference>
<evidence type="ECO:0000256" key="15">
    <source>
        <dbReference type="SAM" id="MobiDB-lite"/>
    </source>
</evidence>
<comment type="subunit">
    <text evidence="11">Heterodimer.</text>
</comment>
<dbReference type="InterPro" id="IPR028077">
    <property type="entry name" value="UAE_UbL_dom"/>
</dbReference>
<dbReference type="STRING" id="56857.A0A200Q749"/>
<evidence type="ECO:0000259" key="18">
    <source>
        <dbReference type="Pfam" id="PF14732"/>
    </source>
</evidence>